<proteinExistence type="predicted"/>
<gene>
    <name evidence="2" type="ORF">XENOCAPTIV_024608</name>
</gene>
<organism evidence="2 3">
    <name type="scientific">Xenoophorus captivus</name>
    <dbReference type="NCBI Taxonomy" id="1517983"/>
    <lineage>
        <taxon>Eukaryota</taxon>
        <taxon>Metazoa</taxon>
        <taxon>Chordata</taxon>
        <taxon>Craniata</taxon>
        <taxon>Vertebrata</taxon>
        <taxon>Euteleostomi</taxon>
        <taxon>Actinopterygii</taxon>
        <taxon>Neopterygii</taxon>
        <taxon>Teleostei</taxon>
        <taxon>Neoteleostei</taxon>
        <taxon>Acanthomorphata</taxon>
        <taxon>Ovalentaria</taxon>
        <taxon>Atherinomorphae</taxon>
        <taxon>Cyprinodontiformes</taxon>
        <taxon>Goodeidae</taxon>
        <taxon>Xenoophorus</taxon>
    </lineage>
</organism>
<dbReference type="EMBL" id="JAHRIN010005781">
    <property type="protein sequence ID" value="MEQ2193146.1"/>
    <property type="molecule type" value="Genomic_DNA"/>
</dbReference>
<keyword evidence="1" id="KW-1133">Transmembrane helix</keyword>
<name>A0ABV0QCG5_9TELE</name>
<accession>A0ABV0QCG5</accession>
<keyword evidence="3" id="KW-1185">Reference proteome</keyword>
<evidence type="ECO:0000313" key="2">
    <source>
        <dbReference type="EMBL" id="MEQ2193146.1"/>
    </source>
</evidence>
<keyword evidence="1" id="KW-0472">Membrane</keyword>
<feature type="transmembrane region" description="Helical" evidence="1">
    <location>
        <begin position="28"/>
        <end position="49"/>
    </location>
</feature>
<keyword evidence="1" id="KW-0812">Transmembrane</keyword>
<evidence type="ECO:0000256" key="1">
    <source>
        <dbReference type="SAM" id="Phobius"/>
    </source>
</evidence>
<reference evidence="2 3" key="1">
    <citation type="submission" date="2021-06" db="EMBL/GenBank/DDBJ databases">
        <authorList>
            <person name="Palmer J.M."/>
        </authorList>
    </citation>
    <scope>NUCLEOTIDE SEQUENCE [LARGE SCALE GENOMIC DNA]</scope>
    <source>
        <strain evidence="2 3">XC_2019</strain>
        <tissue evidence="2">Muscle</tissue>
    </source>
</reference>
<sequence length="140" mass="15804">MVNPVGRRKPLIPCELCSLTVLSSFHVFAHFSCKFAICCFLCFSGKSLVAAYKNRFSRRTWISQRFWPKQEAPSPPATTCLSSVKSVTHRTLLTTWTPSLSTHRSITTTITGLLFSLNLVLSPVSYLSVHHNGKDMYHLR</sequence>
<comment type="caution">
    <text evidence="2">The sequence shown here is derived from an EMBL/GenBank/DDBJ whole genome shotgun (WGS) entry which is preliminary data.</text>
</comment>
<evidence type="ECO:0000313" key="3">
    <source>
        <dbReference type="Proteomes" id="UP001434883"/>
    </source>
</evidence>
<dbReference type="Proteomes" id="UP001434883">
    <property type="component" value="Unassembled WGS sequence"/>
</dbReference>
<protein>
    <submittedName>
        <fullName evidence="2">Uncharacterized protein</fullName>
    </submittedName>
</protein>